<dbReference type="GeneID" id="39737242"/>
<accession>A0A1J1H891</accession>
<name>A0A1J1H891_PLARL</name>
<protein>
    <recommendedName>
        <fullName evidence="4">Fam-j protein</fullName>
    </recommendedName>
</protein>
<sequence>MDMILKFRGNFSILLIMDLMILPFYLIPIKNIYQIIKKNFMCKFIFLFFLFLSLTNICITQDPQQDEPIDLSMRKYVYSNCNEKKKSIISSSTHRYNGKEDNNFYFPTNKCNLIQDEGKSISNNVASTEIKEKELYHDLNNASSNSENTYFDSNTFFDKENLSFDLENTLPDLNKVTSGLESISVDIQNISADLENVPFDLENLLDNLENESYALEKEPADLGNLLDNLENEPYDPEKATDHFGKSSLDLEKLLYNLENSSDDLEKTLTYSNKESVDLENLLDNLENKPYDLEKAAYHFDKSPFDLEKTLTDSKTVPFDQKMERASMENVPINLENTPLYLDNLSFDLKSLPKDLEDLSYDKVNNPSDLDKFIVDLEKESLDSFIKLYGLDNDDEKQIINNTLKRKSEDSIQSNAKRKKIADKEYSNENNTTIENNINRKHYGKNRLNFTTKEYQNLELYIKNFIVKIFPIKLSHISDTVNPLLQEIWDYIKNTHNEFRNMFITDVHSLKNLINDQIKNVDLNSQRRMKKYYDSLYMNKRESKKSSYAYMKAFKHEITYNLTAEKKIYLSIKEFLKKFEHFFPDFEKFKGTANVLSHWASNLVGNKLFLHPRTLQAEDNLDAFLNTMLNIDELIKSFEISCEEGKEFNDDTKSSRIKRSLGDLMVKVNNMLQHNLRGCLRYLKYLNLPNKEEKILTEYVFYILSEESTAHKKYLKDHIAYSYNEKILKKLEDFLLLESKNILKNQKKSSEIFNISLHEKYLGNKSLDHLVIDSTISKVLSNIYKHFLQLLKLVYFKEHLSWVIDIVDSMKIMKLQEMRSITCNAMNKKGHLTNSIENMKTQFKSIKTDLDYCILFNSLQKNINEGNEKIMKAYSNFKDIIFIFQSAGRILYEHMNEKTTSQNKDKTIKMENVLFALFYINQIITDRTIEEI</sequence>
<proteinExistence type="predicted"/>
<evidence type="ECO:0008006" key="4">
    <source>
        <dbReference type="Google" id="ProtNLM"/>
    </source>
</evidence>
<keyword evidence="1" id="KW-1133">Transmembrane helix</keyword>
<organism evidence="2 3">
    <name type="scientific">Plasmodium relictum</name>
    <dbReference type="NCBI Taxonomy" id="85471"/>
    <lineage>
        <taxon>Eukaryota</taxon>
        <taxon>Sar</taxon>
        <taxon>Alveolata</taxon>
        <taxon>Apicomplexa</taxon>
        <taxon>Aconoidasida</taxon>
        <taxon>Haemosporida</taxon>
        <taxon>Plasmodiidae</taxon>
        <taxon>Plasmodium</taxon>
        <taxon>Plasmodium (Haemamoeba)</taxon>
    </lineage>
</organism>
<reference evidence="2 3" key="1">
    <citation type="submission" date="2015-04" db="EMBL/GenBank/DDBJ databases">
        <authorList>
            <consortium name="Pathogen Informatics"/>
        </authorList>
    </citation>
    <scope>NUCLEOTIDE SEQUENCE [LARGE SCALE GENOMIC DNA]</scope>
    <source>
        <strain evidence="2 3">SGS1</strain>
    </source>
</reference>
<dbReference type="EMBL" id="LN835306">
    <property type="protein sequence ID" value="CRH01115.1"/>
    <property type="molecule type" value="Genomic_DNA"/>
</dbReference>
<gene>
    <name evidence="2" type="ORF">PRELSG_1146400</name>
</gene>
<feature type="transmembrane region" description="Helical" evidence="1">
    <location>
        <begin position="12"/>
        <end position="28"/>
    </location>
</feature>
<dbReference type="AlphaFoldDB" id="A0A1J1H891"/>
<keyword evidence="3" id="KW-1185">Reference proteome</keyword>
<evidence type="ECO:0000313" key="2">
    <source>
        <dbReference type="EMBL" id="CRH01115.1"/>
    </source>
</evidence>
<dbReference type="RefSeq" id="XP_028534116.1">
    <property type="nucleotide sequence ID" value="XM_028677759.1"/>
</dbReference>
<keyword evidence="1" id="KW-0812">Transmembrane</keyword>
<dbReference type="OrthoDB" id="373054at2759"/>
<dbReference type="Proteomes" id="UP000220158">
    <property type="component" value="Chromosome 11"/>
</dbReference>
<keyword evidence="1" id="KW-0472">Membrane</keyword>
<evidence type="ECO:0000256" key="1">
    <source>
        <dbReference type="SAM" id="Phobius"/>
    </source>
</evidence>
<evidence type="ECO:0000313" key="3">
    <source>
        <dbReference type="Proteomes" id="UP000220158"/>
    </source>
</evidence>
<dbReference type="VEuPathDB" id="PlasmoDB:PRELSG_1146400"/>
<dbReference type="KEGG" id="prel:PRELSG_1146400"/>